<evidence type="ECO:0000259" key="1">
    <source>
        <dbReference type="Pfam" id="PF03007"/>
    </source>
</evidence>
<dbReference type="EMBL" id="JACHEM010000025">
    <property type="protein sequence ID" value="MBB6439653.1"/>
    <property type="molecule type" value="Genomic_DNA"/>
</dbReference>
<reference evidence="2 3" key="1">
    <citation type="submission" date="2020-08" db="EMBL/GenBank/DDBJ databases">
        <title>Genomic Encyclopedia of Type Strains, Phase IV (KMG-IV): sequencing the most valuable type-strain genomes for metagenomic binning, comparative biology and taxonomic classification.</title>
        <authorList>
            <person name="Goeker M."/>
        </authorList>
    </citation>
    <scope>NUCLEOTIDE SEQUENCE [LARGE SCALE GENOMIC DNA]</scope>
    <source>
        <strain evidence="2 3">DSM 40141</strain>
    </source>
</reference>
<organism evidence="2 3">
    <name type="scientific">Streptomyces candidus</name>
    <dbReference type="NCBI Taxonomy" id="67283"/>
    <lineage>
        <taxon>Bacteria</taxon>
        <taxon>Bacillati</taxon>
        <taxon>Actinomycetota</taxon>
        <taxon>Actinomycetes</taxon>
        <taxon>Kitasatosporales</taxon>
        <taxon>Streptomycetaceae</taxon>
        <taxon>Streptomyces</taxon>
    </lineage>
</organism>
<dbReference type="Proteomes" id="UP000540423">
    <property type="component" value="Unassembled WGS sequence"/>
</dbReference>
<feature type="domain" description="O-acyltransferase WSD1-like N-terminal" evidence="1">
    <location>
        <begin position="10"/>
        <end position="122"/>
    </location>
</feature>
<dbReference type="AlphaFoldDB" id="A0A7X0HLF7"/>
<dbReference type="GO" id="GO:0019432">
    <property type="term" value="P:triglyceride biosynthetic process"/>
    <property type="evidence" value="ECO:0007669"/>
    <property type="project" value="UniProtKB-UniPathway"/>
</dbReference>
<name>A0A7X0HLF7_9ACTN</name>
<dbReference type="SUPFAM" id="SSF52777">
    <property type="entry name" value="CoA-dependent acyltransferases"/>
    <property type="match status" value="2"/>
</dbReference>
<keyword evidence="3" id="KW-1185">Reference proteome</keyword>
<evidence type="ECO:0000313" key="3">
    <source>
        <dbReference type="Proteomes" id="UP000540423"/>
    </source>
</evidence>
<accession>A0A7X0HLF7</accession>
<evidence type="ECO:0000313" key="2">
    <source>
        <dbReference type="EMBL" id="MBB6439653.1"/>
    </source>
</evidence>
<dbReference type="GO" id="GO:0004144">
    <property type="term" value="F:diacylglycerol O-acyltransferase activity"/>
    <property type="evidence" value="ECO:0007669"/>
    <property type="project" value="InterPro"/>
</dbReference>
<comment type="caution">
    <text evidence="2">The sequence shown here is derived from an EMBL/GenBank/DDBJ whole genome shotgun (WGS) entry which is preliminary data.</text>
</comment>
<dbReference type="InterPro" id="IPR004255">
    <property type="entry name" value="O-acyltransferase_WSD1_N"/>
</dbReference>
<gene>
    <name evidence="2" type="ORF">HNQ79_006165</name>
</gene>
<dbReference type="Pfam" id="PF03007">
    <property type="entry name" value="WS_DGAT_cat"/>
    <property type="match status" value="1"/>
</dbReference>
<protein>
    <recommendedName>
        <fullName evidence="1">O-acyltransferase WSD1-like N-terminal domain-containing protein</fullName>
    </recommendedName>
</protein>
<proteinExistence type="predicted"/>
<dbReference type="Gene3D" id="3.30.559.30">
    <property type="entry name" value="Nonribosomal peptide synthetase, condensation domain"/>
    <property type="match status" value="1"/>
</dbReference>
<sequence length="264" mass="28767">MFDFDGAAPPLTSLRARIAARAHHIPSLRYRAGRGDRMAYAARDFEPRAHVFQLPVPRREQFDAARRQMLTRPLPKDRPPWDVWLIRCAEESFTVCFRSDHCLRDGIAAVTILRLLIEDEPVGWSPRSPASARTGLRGLVAVLGQSTRAMLPLTPAPAFAGAQSGTPQLFHRDLPMALLRGAARARGATVNDVYLAALSEAVQRRHREGTHQGHPPMPVTVPLSVRGRDQATSVGNALVGVRLTLPCKDSGGVEGALDAVTAQT</sequence>
<dbReference type="UniPathway" id="UPA00282"/>
<dbReference type="RefSeq" id="WP_185036175.1">
    <property type="nucleotide sequence ID" value="NZ_JACHEM010000025.1"/>
</dbReference>